<accession>A0A2M7TVA4</accession>
<feature type="active site" description="Proton acceptor" evidence="3">
    <location>
        <position position="93"/>
    </location>
</feature>
<feature type="binding site" evidence="5">
    <location>
        <position position="135"/>
    </location>
    <ligand>
        <name>a divalent metal cation</name>
        <dbReference type="ChEBI" id="CHEBI:60240"/>
    </ligand>
</feature>
<dbReference type="InterPro" id="IPR001891">
    <property type="entry name" value="Malic_OxRdtase"/>
</dbReference>
<dbReference type="Pfam" id="PF03949">
    <property type="entry name" value="Malic_M"/>
    <property type="match status" value="1"/>
</dbReference>
<keyword evidence="2" id="KW-0560">Oxidoreductase</keyword>
<evidence type="ECO:0000259" key="7">
    <source>
        <dbReference type="SMART" id="SM01274"/>
    </source>
</evidence>
<organism evidence="8 9">
    <name type="scientific">Candidatus Roizmanbacteria bacterium CG_4_10_14_0_2_um_filter_39_13</name>
    <dbReference type="NCBI Taxonomy" id="1974825"/>
    <lineage>
        <taxon>Bacteria</taxon>
        <taxon>Candidatus Roizmaniibacteriota</taxon>
    </lineage>
</organism>
<dbReference type="GO" id="GO:0046872">
    <property type="term" value="F:metal ion binding"/>
    <property type="evidence" value="ECO:0007669"/>
    <property type="project" value="UniProtKB-KW"/>
</dbReference>
<comment type="cofactor">
    <cofactor evidence="5">
        <name>Mg(2+)</name>
        <dbReference type="ChEBI" id="CHEBI:18420"/>
    </cofactor>
    <cofactor evidence="5">
        <name>Mn(2+)</name>
        <dbReference type="ChEBI" id="CHEBI:29035"/>
    </cofactor>
    <text evidence="5">Divalent metal cations. Prefers magnesium or manganese.</text>
</comment>
<dbReference type="Gene3D" id="3.40.50.10380">
    <property type="entry name" value="Malic enzyme, N-terminal domain"/>
    <property type="match status" value="1"/>
</dbReference>
<dbReference type="EMBL" id="PFOB01000077">
    <property type="protein sequence ID" value="PIZ61715.1"/>
    <property type="molecule type" value="Genomic_DNA"/>
</dbReference>
<dbReference type="InterPro" id="IPR051674">
    <property type="entry name" value="Malate_Decarboxylase"/>
</dbReference>
<dbReference type="GO" id="GO:0004470">
    <property type="term" value="F:malic enzyme activity"/>
    <property type="evidence" value="ECO:0007669"/>
    <property type="project" value="InterPro"/>
</dbReference>
<keyword evidence="5" id="KW-0479">Metal-binding</keyword>
<feature type="binding site" evidence="4">
    <location>
        <position position="317"/>
    </location>
    <ligand>
        <name>(S)-malate</name>
        <dbReference type="ChEBI" id="CHEBI:15589"/>
    </ligand>
</feature>
<dbReference type="GO" id="GO:0016616">
    <property type="term" value="F:oxidoreductase activity, acting on the CH-OH group of donors, NAD or NADP as acceptor"/>
    <property type="evidence" value="ECO:0007669"/>
    <property type="project" value="InterPro"/>
</dbReference>
<dbReference type="CDD" id="cd05311">
    <property type="entry name" value="NAD_bind_2_malic_enz"/>
    <property type="match status" value="1"/>
</dbReference>
<evidence type="ECO:0000256" key="2">
    <source>
        <dbReference type="ARBA" id="ARBA00023002"/>
    </source>
</evidence>
<feature type="active site" description="Proton donor" evidence="3">
    <location>
        <position position="38"/>
    </location>
</feature>
<dbReference type="GO" id="GO:0051287">
    <property type="term" value="F:NAD binding"/>
    <property type="evidence" value="ECO:0007669"/>
    <property type="project" value="InterPro"/>
</dbReference>
<evidence type="ECO:0000256" key="3">
    <source>
        <dbReference type="PIRSR" id="PIRSR000106-1"/>
    </source>
</evidence>
<protein>
    <submittedName>
        <fullName evidence="8">NAD-dependent malic enzyme</fullName>
    </submittedName>
</protein>
<comment type="similarity">
    <text evidence="1">Belongs to the malic enzymes family.</text>
</comment>
<dbReference type="Pfam" id="PF00390">
    <property type="entry name" value="malic"/>
    <property type="match status" value="1"/>
</dbReference>
<dbReference type="PIRSF" id="PIRSF000106">
    <property type="entry name" value="ME"/>
    <property type="match status" value="1"/>
</dbReference>
<evidence type="ECO:0000259" key="6">
    <source>
        <dbReference type="SMART" id="SM00919"/>
    </source>
</evidence>
<name>A0A2M7TVA4_9BACT</name>
<dbReference type="SMART" id="SM00919">
    <property type="entry name" value="Malic_M"/>
    <property type="match status" value="1"/>
</dbReference>
<feature type="domain" description="Malic enzyme N-terminal" evidence="7">
    <location>
        <begin position="17"/>
        <end position="150"/>
    </location>
</feature>
<feature type="binding site" evidence="5">
    <location>
        <position position="136"/>
    </location>
    <ligand>
        <name>a divalent metal cation</name>
        <dbReference type="ChEBI" id="CHEBI:60240"/>
    </ligand>
</feature>
<feature type="domain" description="Malic enzyme NAD-binding" evidence="6">
    <location>
        <begin position="162"/>
        <end position="380"/>
    </location>
</feature>
<dbReference type="InterPro" id="IPR037062">
    <property type="entry name" value="Malic_N_dom_sf"/>
</dbReference>
<dbReference type="AlphaFoldDB" id="A0A2M7TVA4"/>
<evidence type="ECO:0000256" key="1">
    <source>
        <dbReference type="ARBA" id="ARBA00008785"/>
    </source>
</evidence>
<dbReference type="Proteomes" id="UP000228503">
    <property type="component" value="Unassembled WGS sequence"/>
</dbReference>
<dbReference type="SMART" id="SM01274">
    <property type="entry name" value="malic"/>
    <property type="match status" value="1"/>
</dbReference>
<sequence>MPDTLSEQALQLHKENKGKIHIELNTPLETKDDLSLVYTPGVADVSRHLSKHPEETNDYTWRGRCVAVISDGSAVLGLGNIGPEGAYPVMEGKCALFKRFAGLDAVPILLSTQDPDEIIDTVIRIAPSFGAINLEDISAPRCFYIEEQLKKKLNIPVIHDDQWGTAVVVYSGLLNACKVTSRSFKKSKIVVNGVGAAGTAIIKILHHNKVKNIIACDSNGIIYSNREGNSDHKSYIASITNPNIVKGNLEVAAQNADIIIGVSKADLFTDTIIRSMNKESIVFALANPNPEIMPEAAKSAGVAVIATGRSDFPNQVNNALGFPGIFKGLFDAHVTEVTLEMLTNAAVSLSAVIENPDTDHIIPSVFDPEVVPSISKNIVKS</sequence>
<dbReference type="PANTHER" id="PTHR43237:SF4">
    <property type="entry name" value="NADP-DEPENDENT MALIC ENZYME"/>
    <property type="match status" value="1"/>
</dbReference>
<reference evidence="9" key="1">
    <citation type="submission" date="2017-09" db="EMBL/GenBank/DDBJ databases">
        <title>Depth-based differentiation of microbial function through sediment-hosted aquifers and enrichment of novel symbionts in the deep terrestrial subsurface.</title>
        <authorList>
            <person name="Probst A.J."/>
            <person name="Ladd B."/>
            <person name="Jarett J.K."/>
            <person name="Geller-Mcgrath D.E."/>
            <person name="Sieber C.M.K."/>
            <person name="Emerson J.B."/>
            <person name="Anantharaman K."/>
            <person name="Thomas B.C."/>
            <person name="Malmstrom R."/>
            <person name="Stieglmeier M."/>
            <person name="Klingl A."/>
            <person name="Woyke T."/>
            <person name="Ryan C.M."/>
            <person name="Banfield J.F."/>
        </authorList>
    </citation>
    <scope>NUCLEOTIDE SEQUENCE [LARGE SCALE GENOMIC DNA]</scope>
</reference>
<comment type="caution">
    <text evidence="8">The sequence shown here is derived from an EMBL/GenBank/DDBJ whole genome shotgun (WGS) entry which is preliminary data.</text>
</comment>
<dbReference type="InterPro" id="IPR045213">
    <property type="entry name" value="Malic_NAD-bd_bact_type"/>
</dbReference>
<dbReference type="InterPro" id="IPR046346">
    <property type="entry name" value="Aminoacid_DH-like_N_sf"/>
</dbReference>
<dbReference type="InterPro" id="IPR036291">
    <property type="entry name" value="NAD(P)-bd_dom_sf"/>
</dbReference>
<evidence type="ECO:0000256" key="5">
    <source>
        <dbReference type="PIRSR" id="PIRSR000106-3"/>
    </source>
</evidence>
<feature type="binding site" evidence="5">
    <location>
        <position position="161"/>
    </location>
    <ligand>
        <name>a divalent metal cation</name>
        <dbReference type="ChEBI" id="CHEBI:60240"/>
    </ligand>
</feature>
<dbReference type="SUPFAM" id="SSF51735">
    <property type="entry name" value="NAD(P)-binding Rossmann-fold domains"/>
    <property type="match status" value="1"/>
</dbReference>
<dbReference type="InterPro" id="IPR012302">
    <property type="entry name" value="Malic_NAD-bd"/>
</dbReference>
<evidence type="ECO:0000313" key="9">
    <source>
        <dbReference type="Proteomes" id="UP000228503"/>
    </source>
</evidence>
<dbReference type="FunFam" id="3.40.50.10380:FF:000003">
    <property type="entry name" value="NADP-dependent malic enzyme"/>
    <property type="match status" value="1"/>
</dbReference>
<dbReference type="InterPro" id="IPR012301">
    <property type="entry name" value="Malic_N_dom"/>
</dbReference>
<evidence type="ECO:0000256" key="4">
    <source>
        <dbReference type="PIRSR" id="PIRSR000106-2"/>
    </source>
</evidence>
<dbReference type="SUPFAM" id="SSF53223">
    <property type="entry name" value="Aminoacid dehydrogenase-like, N-terminal domain"/>
    <property type="match status" value="1"/>
</dbReference>
<dbReference type="PANTHER" id="PTHR43237">
    <property type="entry name" value="NADP-DEPENDENT MALIC ENZYME"/>
    <property type="match status" value="1"/>
</dbReference>
<proteinExistence type="inferred from homology"/>
<dbReference type="Gene3D" id="3.40.50.720">
    <property type="entry name" value="NAD(P)-binding Rossmann-like Domain"/>
    <property type="match status" value="1"/>
</dbReference>
<gene>
    <name evidence="8" type="ORF">COY16_06060</name>
</gene>
<feature type="binding site" evidence="4">
    <location>
        <position position="287"/>
    </location>
    <ligand>
        <name>(S)-malate</name>
        <dbReference type="ChEBI" id="CHEBI:15589"/>
    </ligand>
</feature>
<evidence type="ECO:0000313" key="8">
    <source>
        <dbReference type="EMBL" id="PIZ61715.1"/>
    </source>
</evidence>